<dbReference type="EMBL" id="CP000272">
    <property type="protein sequence ID" value="ABE36626.1"/>
    <property type="molecule type" value="Genomic_DNA"/>
</dbReference>
<name>Q13H13_PARXL</name>
<dbReference type="InterPro" id="IPR006119">
    <property type="entry name" value="Resolv_N"/>
</dbReference>
<dbReference type="PROSITE" id="PS00397">
    <property type="entry name" value="RECOMBINASES_1"/>
    <property type="match status" value="1"/>
</dbReference>
<keyword evidence="8" id="KW-1185">Reference proteome</keyword>
<feature type="active site" description="O-(5'-phospho-DNA)-serine intermediate" evidence="4 5">
    <location>
        <position position="36"/>
    </location>
</feature>
<evidence type="ECO:0000256" key="3">
    <source>
        <dbReference type="ARBA" id="ARBA00023172"/>
    </source>
</evidence>
<dbReference type="GO" id="GO:0003677">
    <property type="term" value="F:DNA binding"/>
    <property type="evidence" value="ECO:0007669"/>
    <property type="project" value="UniProtKB-KW"/>
</dbReference>
<dbReference type="PROSITE" id="PS51736">
    <property type="entry name" value="RECOMBINASES_3"/>
    <property type="match status" value="1"/>
</dbReference>
<dbReference type="Gene3D" id="3.40.50.1390">
    <property type="entry name" value="Resolvase, N-terminal catalytic domain"/>
    <property type="match status" value="1"/>
</dbReference>
<keyword evidence="3" id="KW-0233">DNA recombination</keyword>
<dbReference type="GO" id="GO:0015074">
    <property type="term" value="P:DNA integration"/>
    <property type="evidence" value="ECO:0007669"/>
    <property type="project" value="UniProtKB-KW"/>
</dbReference>
<sequence>MSSARQGGFRVFGFYVHAFPQTQEFSYMKIGYARVSTEEQNLHLQIDALKKAGCDLLFSDHGMSGATFSCPGLDDALVL</sequence>
<evidence type="ECO:0000256" key="1">
    <source>
        <dbReference type="ARBA" id="ARBA00022908"/>
    </source>
</evidence>
<dbReference type="AlphaFoldDB" id="Q13H13"/>
<keyword evidence="1" id="KW-0229">DNA integration</keyword>
<evidence type="ECO:0000259" key="6">
    <source>
        <dbReference type="PROSITE" id="PS51736"/>
    </source>
</evidence>
<evidence type="ECO:0000256" key="4">
    <source>
        <dbReference type="PIRSR" id="PIRSR606118-50"/>
    </source>
</evidence>
<evidence type="ECO:0000256" key="5">
    <source>
        <dbReference type="PROSITE-ProRule" id="PRU10137"/>
    </source>
</evidence>
<evidence type="ECO:0000313" key="8">
    <source>
        <dbReference type="Proteomes" id="UP000001817"/>
    </source>
</evidence>
<dbReference type="KEGG" id="bxe:Bxe_C0755"/>
<protein>
    <submittedName>
        <fullName evidence="7">Site-specific recombinase</fullName>
    </submittedName>
</protein>
<dbReference type="Proteomes" id="UP000001817">
    <property type="component" value="Chromosome 3"/>
</dbReference>
<accession>Q13H13</accession>
<evidence type="ECO:0000313" key="7">
    <source>
        <dbReference type="EMBL" id="ABE36626.1"/>
    </source>
</evidence>
<feature type="domain" description="Resolvase/invertase-type recombinase catalytic" evidence="6">
    <location>
        <begin position="28"/>
        <end position="79"/>
    </location>
</feature>
<organism evidence="7 8">
    <name type="scientific">Paraburkholderia xenovorans (strain LB400)</name>
    <dbReference type="NCBI Taxonomy" id="266265"/>
    <lineage>
        <taxon>Bacteria</taxon>
        <taxon>Pseudomonadati</taxon>
        <taxon>Pseudomonadota</taxon>
        <taxon>Betaproteobacteria</taxon>
        <taxon>Burkholderiales</taxon>
        <taxon>Burkholderiaceae</taxon>
        <taxon>Paraburkholderia</taxon>
    </lineage>
</organism>
<dbReference type="PATRIC" id="fig|266265.5.peg.8498"/>
<keyword evidence="2" id="KW-0238">DNA-binding</keyword>
<dbReference type="SUPFAM" id="SSF53041">
    <property type="entry name" value="Resolvase-like"/>
    <property type="match status" value="1"/>
</dbReference>
<dbReference type="KEGG" id="bxb:DR64_7709"/>
<dbReference type="InterPro" id="IPR036162">
    <property type="entry name" value="Resolvase-like_N_sf"/>
</dbReference>
<proteinExistence type="predicted"/>
<dbReference type="STRING" id="266265.Bxe_C0755"/>
<evidence type="ECO:0000256" key="2">
    <source>
        <dbReference type="ARBA" id="ARBA00023125"/>
    </source>
</evidence>
<gene>
    <name evidence="7" type="ORF">Bxe_C0755</name>
</gene>
<dbReference type="GO" id="GO:0000150">
    <property type="term" value="F:DNA strand exchange activity"/>
    <property type="evidence" value="ECO:0007669"/>
    <property type="project" value="InterPro"/>
</dbReference>
<dbReference type="Pfam" id="PF00239">
    <property type="entry name" value="Resolvase"/>
    <property type="match status" value="1"/>
</dbReference>
<dbReference type="eggNOG" id="COG1961">
    <property type="taxonomic scope" value="Bacteria"/>
</dbReference>
<dbReference type="InterPro" id="IPR006118">
    <property type="entry name" value="Recombinase_CS"/>
</dbReference>
<reference evidence="7 8" key="1">
    <citation type="journal article" date="2006" name="Proc. Natl. Acad. Sci. U.S.A.">
        <title>Burkholderia xenovorans LB400 harbors a multi-replicon, 9.73-Mbp genome shaped for versatility.</title>
        <authorList>
            <person name="Chain P.S."/>
            <person name="Denef V.J."/>
            <person name="Konstantinidis K.T."/>
            <person name="Vergez L.M."/>
            <person name="Agullo L."/>
            <person name="Reyes V.L."/>
            <person name="Hauser L."/>
            <person name="Cordova M."/>
            <person name="Gomez L."/>
            <person name="Gonzalez M."/>
            <person name="Land M."/>
            <person name="Lao V."/>
            <person name="Larimer F."/>
            <person name="LiPuma J.J."/>
            <person name="Mahenthiralingam E."/>
            <person name="Malfatti S.A."/>
            <person name="Marx C.J."/>
            <person name="Parnell J.J."/>
            <person name="Ramette A."/>
            <person name="Richardson P."/>
            <person name="Seeger M."/>
            <person name="Smith D."/>
            <person name="Spilker T."/>
            <person name="Sul W.J."/>
            <person name="Tsoi T.V."/>
            <person name="Ulrich L.E."/>
            <person name="Zhulin I.B."/>
            <person name="Tiedje J.M."/>
        </authorList>
    </citation>
    <scope>NUCLEOTIDE SEQUENCE [LARGE SCALE GENOMIC DNA]</scope>
    <source>
        <strain evidence="7 8">LB400</strain>
    </source>
</reference>